<keyword evidence="3" id="KW-1185">Reference proteome</keyword>
<evidence type="ECO:0000256" key="1">
    <source>
        <dbReference type="SAM" id="MobiDB-lite"/>
    </source>
</evidence>
<feature type="compositionally biased region" description="Polar residues" evidence="1">
    <location>
        <begin position="427"/>
        <end position="438"/>
    </location>
</feature>
<evidence type="ECO:0000313" key="3">
    <source>
        <dbReference type="Proteomes" id="UP000008820"/>
    </source>
</evidence>
<sequence>MDEEWFWMQLEQKYGQVSLHLKNILRLQSLCRQSLANLTEERIRHIEDDMRSMAECLTVEANAGGTPLREIYGLQFAKNPERFRFLAGEVMCLLDLAQIMRDHSATSFIRPLKKAKACLSQHPEPVANPYTDGLLDNLRRKITLHIRSLTSRNDLMEKVNKMDAKVYLTNAGQYNATIICPFCEAKPSKITLSMDVTGSWHIFGFKRHYNTFHLSLPDSMAEPVIKRSKNDTKKESYDLNYEDVEVLEENITVELLTDVSKNEPALNGSDPYSYRRSLEMYNDSVCTEEYVFAKDAQFEAVEFLEGYQEHVEENSTDKPFADIIQMNPSSSDADPYYVENDSFVELHYDSVCTEGVVISEEATVGFVEFVETSQEDTQGHCQNPHAGRLFRVPVASAAPVWAHGDRVHRSVLRRPSQTAGPAESTGRDSSSPVVHSPP</sequence>
<reference evidence="2 3" key="1">
    <citation type="submission" date="2017-06" db="EMBL/GenBank/DDBJ databases">
        <title>Aedes aegypti genome working group (AGWG) sequencing and assembly.</title>
        <authorList>
            <consortium name="Aedes aegypti Genome Working Group (AGWG)"/>
            <person name="Matthews B.J."/>
        </authorList>
    </citation>
    <scope>NUCLEOTIDE SEQUENCE [LARGE SCALE GENOMIC DNA]</scope>
    <source>
        <strain evidence="2 3">LVP_AGWG</strain>
    </source>
</reference>
<gene>
    <name evidence="2" type="primary">5579965</name>
</gene>
<dbReference type="AlphaFoldDB" id="A0A6I8TTB6"/>
<accession>A0A6I8TTB6</accession>
<feature type="region of interest" description="Disordered" evidence="1">
    <location>
        <begin position="408"/>
        <end position="438"/>
    </location>
</feature>
<evidence type="ECO:0000313" key="2">
    <source>
        <dbReference type="EnsemblMetazoa" id="AAEL025755-PI"/>
    </source>
</evidence>
<organism evidence="2 3">
    <name type="scientific">Aedes aegypti</name>
    <name type="common">Yellowfever mosquito</name>
    <name type="synonym">Culex aegypti</name>
    <dbReference type="NCBI Taxonomy" id="7159"/>
    <lineage>
        <taxon>Eukaryota</taxon>
        <taxon>Metazoa</taxon>
        <taxon>Ecdysozoa</taxon>
        <taxon>Arthropoda</taxon>
        <taxon>Hexapoda</taxon>
        <taxon>Insecta</taxon>
        <taxon>Pterygota</taxon>
        <taxon>Neoptera</taxon>
        <taxon>Endopterygota</taxon>
        <taxon>Diptera</taxon>
        <taxon>Nematocera</taxon>
        <taxon>Culicoidea</taxon>
        <taxon>Culicidae</taxon>
        <taxon>Culicinae</taxon>
        <taxon>Aedini</taxon>
        <taxon>Aedes</taxon>
        <taxon>Stegomyia</taxon>
    </lineage>
</organism>
<dbReference type="EnsemblMetazoa" id="AAEL025755-RI">
    <property type="protein sequence ID" value="AAEL025755-PI"/>
    <property type="gene ID" value="AAEL025755"/>
</dbReference>
<proteinExistence type="predicted"/>
<protein>
    <submittedName>
        <fullName evidence="2">Uncharacterized protein</fullName>
    </submittedName>
</protein>
<dbReference type="OrthoDB" id="10055569at2759"/>
<dbReference type="Proteomes" id="UP000008820">
    <property type="component" value="Chromosome 1"/>
</dbReference>
<name>A0A6I8TTB6_AEDAE</name>
<reference evidence="2" key="2">
    <citation type="submission" date="2020-05" db="UniProtKB">
        <authorList>
            <consortium name="EnsemblMetazoa"/>
        </authorList>
    </citation>
    <scope>IDENTIFICATION</scope>
    <source>
        <strain evidence="2">LVP_AGWG</strain>
    </source>
</reference>